<dbReference type="EMBL" id="LUCV01000008">
    <property type="protein sequence ID" value="OAI93933.1"/>
    <property type="molecule type" value="Genomic_DNA"/>
</dbReference>
<dbReference type="InterPro" id="IPR023296">
    <property type="entry name" value="Glyco_hydro_beta-prop_sf"/>
</dbReference>
<comment type="caution">
    <text evidence="1">The sequence shown here is derived from an EMBL/GenBank/DDBJ whole genome shotgun (WGS) entry which is preliminary data.</text>
</comment>
<gene>
    <name evidence="1" type="ORF">AYO28_10600</name>
</gene>
<dbReference type="Proteomes" id="UP000077752">
    <property type="component" value="Unassembled WGS sequence"/>
</dbReference>
<proteinExistence type="predicted"/>
<name>A0A177SSK9_PSEPU</name>
<organism evidence="1 2">
    <name type="scientific">Pseudomonas putida</name>
    <name type="common">Arthrobacter siderocapsulatus</name>
    <dbReference type="NCBI Taxonomy" id="303"/>
    <lineage>
        <taxon>Bacteria</taxon>
        <taxon>Pseudomonadati</taxon>
        <taxon>Pseudomonadota</taxon>
        <taxon>Gammaproteobacteria</taxon>
        <taxon>Pseudomonadales</taxon>
        <taxon>Pseudomonadaceae</taxon>
        <taxon>Pseudomonas</taxon>
    </lineage>
</organism>
<evidence type="ECO:0008006" key="3">
    <source>
        <dbReference type="Google" id="ProtNLM"/>
    </source>
</evidence>
<dbReference type="PANTHER" id="PTHR35279:SF1">
    <property type="entry name" value="ARABINANASE_LEVANSUCRASE_INVERTASE"/>
    <property type="match status" value="1"/>
</dbReference>
<dbReference type="RefSeq" id="WP_064301886.1">
    <property type="nucleotide sequence ID" value="NZ_LUCV01000008.1"/>
</dbReference>
<sequence length="307" mass="35228">MAWKKLGRIFDPDSDWVGSHAQVPTSLVLDDVVRVFISTRNAQGKSLCYAVDLDRHDPLRVVARHREPCLGFGAPGTFDDEGVMPSYALKRDGRTYLYYSGWNQRLTVPYHNAMGVAVSDDDGLSFRKLFEGPIMDRTATEPYLAVTPTVLFDEGLWKMWYVSGTRWLEVNGKYEPLYVIKYAESEDGYQYTRFPEQCLESRFSTEAFSRPCVIREDGLFKMWFCSRASEDYRDGAGSYRIRYAESVDGRTWTRFDDEGIPPSVEGWDSQMTCYPFIFESGGQKYMLYNGNRFGTSGFGLAQWSDDE</sequence>
<dbReference type="AlphaFoldDB" id="A0A177SSK9"/>
<protein>
    <recommendedName>
        <fullName evidence="3">Glycosyl hydrolase family 32 N-terminal domain-containing protein</fullName>
    </recommendedName>
</protein>
<evidence type="ECO:0000313" key="1">
    <source>
        <dbReference type="EMBL" id="OAI93933.1"/>
    </source>
</evidence>
<dbReference type="Gene3D" id="2.115.10.20">
    <property type="entry name" value="Glycosyl hydrolase domain, family 43"/>
    <property type="match status" value="2"/>
</dbReference>
<accession>A0A177SSK9</accession>
<dbReference type="SUPFAM" id="SSF75005">
    <property type="entry name" value="Arabinanase/levansucrase/invertase"/>
    <property type="match status" value="1"/>
</dbReference>
<dbReference type="PANTHER" id="PTHR35279">
    <property type="match status" value="1"/>
</dbReference>
<evidence type="ECO:0000313" key="2">
    <source>
        <dbReference type="Proteomes" id="UP000077752"/>
    </source>
</evidence>
<reference evidence="1 2" key="1">
    <citation type="submission" date="2016-03" db="EMBL/GenBank/DDBJ databases">
        <title>Draft Genome Assembly of Pseudomonas putida strain CBF10-2.</title>
        <authorList>
            <person name="Iyer R.S."/>
            <person name="Damania A."/>
        </authorList>
    </citation>
    <scope>NUCLEOTIDE SEQUENCE [LARGE SCALE GENOMIC DNA]</scope>
    <source>
        <strain evidence="1 2">CBF10-2</strain>
    </source>
</reference>